<dbReference type="STRING" id="888268.A0A1E5UL63"/>
<keyword evidence="4 6" id="KW-0808">Transferase</keyword>
<gene>
    <name evidence="6" type="ORF">BAE44_0025371</name>
</gene>
<dbReference type="InterPro" id="IPR043131">
    <property type="entry name" value="BCAT-like_N"/>
</dbReference>
<dbReference type="InterPro" id="IPR036038">
    <property type="entry name" value="Aminotransferase-like"/>
</dbReference>
<organism evidence="6 7">
    <name type="scientific">Dichanthelium oligosanthes</name>
    <dbReference type="NCBI Taxonomy" id="888268"/>
    <lineage>
        <taxon>Eukaryota</taxon>
        <taxon>Viridiplantae</taxon>
        <taxon>Streptophyta</taxon>
        <taxon>Embryophyta</taxon>
        <taxon>Tracheophyta</taxon>
        <taxon>Spermatophyta</taxon>
        <taxon>Magnoliopsida</taxon>
        <taxon>Liliopsida</taxon>
        <taxon>Poales</taxon>
        <taxon>Poaceae</taxon>
        <taxon>PACMAD clade</taxon>
        <taxon>Panicoideae</taxon>
        <taxon>Panicodae</taxon>
        <taxon>Paniceae</taxon>
        <taxon>Dichantheliinae</taxon>
        <taxon>Dichanthelium</taxon>
    </lineage>
</organism>
<evidence type="ECO:0000256" key="2">
    <source>
        <dbReference type="ARBA" id="ARBA00009320"/>
    </source>
</evidence>
<dbReference type="GO" id="GO:0004084">
    <property type="term" value="F:branched-chain-amino-acid transaminase activity"/>
    <property type="evidence" value="ECO:0007669"/>
    <property type="project" value="InterPro"/>
</dbReference>
<dbReference type="Proteomes" id="UP000095767">
    <property type="component" value="Unassembled WGS sequence"/>
</dbReference>
<dbReference type="Gene3D" id="3.20.10.10">
    <property type="entry name" value="D-amino Acid Aminotransferase, subunit A, domain 2"/>
    <property type="match status" value="1"/>
</dbReference>
<dbReference type="GO" id="GO:0009081">
    <property type="term" value="P:branched-chain amino acid metabolic process"/>
    <property type="evidence" value="ECO:0007669"/>
    <property type="project" value="InterPro"/>
</dbReference>
<comment type="similarity">
    <text evidence="2">Belongs to the class-IV pyridoxal-phosphate-dependent aminotransferase family.</text>
</comment>
<dbReference type="FunFam" id="3.30.470.10:FF:000003">
    <property type="entry name" value="Branched-chain-amino-acid aminotransferase"/>
    <property type="match status" value="1"/>
</dbReference>
<sequence length="258" mass="27900">MELGLASRAALPTAPPLAGWLTPHSLWPRPKIQNHLYSMPSLSYKVPSMTKCHASLTTNYTETSEVVDLDWENLGFGLVETDFMYVAKCGPDGNFSKGEVLPFGPIAVSPSAGVLNYGQGLFEGLKAYRKTDGSILLFRPEENATRMITGAERMCMPALTVEQFVDAVKRTVLANKRWVPPTGKGSLYIRPLLMGSGAVLGLAPAPEYTFIIFVSPVGNYFKEGLSPINLIVEDKFHRASPGGTGGVKTIGNYASVTL</sequence>
<keyword evidence="3 6" id="KW-0032">Aminotransferase</keyword>
<keyword evidence="7" id="KW-1185">Reference proteome</keyword>
<evidence type="ECO:0000256" key="3">
    <source>
        <dbReference type="ARBA" id="ARBA00022576"/>
    </source>
</evidence>
<dbReference type="GO" id="GO:0009507">
    <property type="term" value="C:chloroplast"/>
    <property type="evidence" value="ECO:0007669"/>
    <property type="project" value="TreeGrafter"/>
</dbReference>
<dbReference type="OrthoDB" id="409992at2759"/>
<evidence type="ECO:0000256" key="1">
    <source>
        <dbReference type="ARBA" id="ARBA00001933"/>
    </source>
</evidence>
<evidence type="ECO:0000256" key="4">
    <source>
        <dbReference type="ARBA" id="ARBA00022679"/>
    </source>
</evidence>
<accession>A0A1E5UL63</accession>
<dbReference type="SUPFAM" id="SSF56752">
    <property type="entry name" value="D-aminoacid aminotransferase-like PLP-dependent enzymes"/>
    <property type="match status" value="1"/>
</dbReference>
<proteinExistence type="inferred from homology"/>
<name>A0A1E5UL63_9POAL</name>
<dbReference type="EMBL" id="LWDX02072822">
    <property type="protein sequence ID" value="OEL13609.1"/>
    <property type="molecule type" value="Genomic_DNA"/>
</dbReference>
<protein>
    <submittedName>
        <fullName evidence="6">Branched-chain-amino-acid aminotransferase 3, chloroplastic</fullName>
    </submittedName>
</protein>
<dbReference type="PANTHER" id="PTHR42825:SF34">
    <property type="entry name" value="BRANCHED-CHAIN-AMINO-ACID AMINOTRANSFERASE"/>
    <property type="match status" value="1"/>
</dbReference>
<dbReference type="InterPro" id="IPR043132">
    <property type="entry name" value="BCAT-like_C"/>
</dbReference>
<reference evidence="6 7" key="1">
    <citation type="submission" date="2016-09" db="EMBL/GenBank/DDBJ databases">
        <title>The draft genome of Dichanthelium oligosanthes: A C3 panicoid grass species.</title>
        <authorList>
            <person name="Studer A.J."/>
            <person name="Schnable J.C."/>
            <person name="Brutnell T.P."/>
        </authorList>
    </citation>
    <scope>NUCLEOTIDE SEQUENCE [LARGE SCALE GENOMIC DNA]</scope>
    <source>
        <strain evidence="7">cv. Kellogg 1175</strain>
        <tissue evidence="6">Leaf</tissue>
    </source>
</reference>
<dbReference type="InterPro" id="IPR005786">
    <property type="entry name" value="B_amino_transII"/>
</dbReference>
<dbReference type="PANTHER" id="PTHR42825">
    <property type="entry name" value="AMINO ACID AMINOTRANSFERASE"/>
    <property type="match status" value="1"/>
</dbReference>
<comment type="cofactor">
    <cofactor evidence="1">
        <name>pyridoxal 5'-phosphate</name>
        <dbReference type="ChEBI" id="CHEBI:597326"/>
    </cofactor>
</comment>
<dbReference type="Gene3D" id="3.30.470.10">
    <property type="match status" value="1"/>
</dbReference>
<comment type="caution">
    <text evidence="6">The sequence shown here is derived from an EMBL/GenBank/DDBJ whole genome shotgun (WGS) entry which is preliminary data.</text>
</comment>
<evidence type="ECO:0000256" key="5">
    <source>
        <dbReference type="ARBA" id="ARBA00022898"/>
    </source>
</evidence>
<keyword evidence="5" id="KW-0663">Pyridoxal phosphate</keyword>
<evidence type="ECO:0000313" key="6">
    <source>
        <dbReference type="EMBL" id="OEL13609.1"/>
    </source>
</evidence>
<evidence type="ECO:0000313" key="7">
    <source>
        <dbReference type="Proteomes" id="UP000095767"/>
    </source>
</evidence>
<dbReference type="AlphaFoldDB" id="A0A1E5UL63"/>